<comment type="caution">
    <text evidence="3">The sequence shown here is derived from an EMBL/GenBank/DDBJ whole genome shotgun (WGS) entry which is preliminary data.</text>
</comment>
<feature type="domain" description="Tf2-1-like SH3-like" evidence="2">
    <location>
        <begin position="58"/>
        <end position="115"/>
    </location>
</feature>
<dbReference type="AlphaFoldDB" id="A0A1Q3AP76"/>
<evidence type="ECO:0000313" key="3">
    <source>
        <dbReference type="EMBL" id="GAV57566.1"/>
    </source>
</evidence>
<name>A0A1Q3AP76_CEPFO</name>
<gene>
    <name evidence="3" type="ORF">CFOL_v3_01103</name>
</gene>
<dbReference type="Pfam" id="PF24626">
    <property type="entry name" value="SH3_Tf2-1"/>
    <property type="match status" value="1"/>
</dbReference>
<accession>A0A1Q3AP76</accession>
<dbReference type="InParanoid" id="A0A1Q3AP76"/>
<dbReference type="EMBL" id="BDDD01000035">
    <property type="protein sequence ID" value="GAV57566.1"/>
    <property type="molecule type" value="Genomic_DNA"/>
</dbReference>
<keyword evidence="1" id="KW-1133">Transmembrane helix</keyword>
<keyword evidence="1" id="KW-0812">Transmembrane</keyword>
<feature type="non-terminal residue" evidence="3">
    <location>
        <position position="1"/>
    </location>
</feature>
<keyword evidence="4" id="KW-1185">Reference proteome</keyword>
<evidence type="ECO:0000313" key="4">
    <source>
        <dbReference type="Proteomes" id="UP000187406"/>
    </source>
</evidence>
<protein>
    <recommendedName>
        <fullName evidence="2">Tf2-1-like SH3-like domain-containing protein</fullName>
    </recommendedName>
</protein>
<evidence type="ECO:0000259" key="2">
    <source>
        <dbReference type="Pfam" id="PF24626"/>
    </source>
</evidence>
<proteinExistence type="predicted"/>
<reference evidence="4" key="1">
    <citation type="submission" date="2016-04" db="EMBL/GenBank/DDBJ databases">
        <title>Cephalotus genome sequencing.</title>
        <authorList>
            <person name="Fukushima K."/>
            <person name="Hasebe M."/>
            <person name="Fang X."/>
        </authorList>
    </citation>
    <scope>NUCLEOTIDE SEQUENCE [LARGE SCALE GENOMIC DNA]</scope>
    <source>
        <strain evidence="4">cv. St1</strain>
    </source>
</reference>
<dbReference type="InterPro" id="IPR056924">
    <property type="entry name" value="SH3_Tf2-1"/>
</dbReference>
<evidence type="ECO:0000256" key="1">
    <source>
        <dbReference type="SAM" id="Phobius"/>
    </source>
</evidence>
<sequence length="117" mass="13601">VDLVRVPRVYAESLAVEAMAEQAQAIQFEVKNKLAEANAKYKAFAKSHRHLKVFKKREMVMVFLRKERFPVGIYNKMKPRKYGPYKIVKMINDNAYVVYLSSSLGMSFTFIVSNLFE</sequence>
<keyword evidence="1" id="KW-0472">Membrane</keyword>
<dbReference type="Proteomes" id="UP000187406">
    <property type="component" value="Unassembled WGS sequence"/>
</dbReference>
<feature type="transmembrane region" description="Helical" evidence="1">
    <location>
        <begin position="96"/>
        <end position="116"/>
    </location>
</feature>
<dbReference type="OrthoDB" id="1721574at2759"/>
<organism evidence="3 4">
    <name type="scientific">Cephalotus follicularis</name>
    <name type="common">Albany pitcher plant</name>
    <dbReference type="NCBI Taxonomy" id="3775"/>
    <lineage>
        <taxon>Eukaryota</taxon>
        <taxon>Viridiplantae</taxon>
        <taxon>Streptophyta</taxon>
        <taxon>Embryophyta</taxon>
        <taxon>Tracheophyta</taxon>
        <taxon>Spermatophyta</taxon>
        <taxon>Magnoliopsida</taxon>
        <taxon>eudicotyledons</taxon>
        <taxon>Gunneridae</taxon>
        <taxon>Pentapetalae</taxon>
        <taxon>rosids</taxon>
        <taxon>fabids</taxon>
        <taxon>Oxalidales</taxon>
        <taxon>Cephalotaceae</taxon>
        <taxon>Cephalotus</taxon>
    </lineage>
</organism>